<evidence type="ECO:0000256" key="5">
    <source>
        <dbReference type="ARBA" id="ARBA00023163"/>
    </source>
</evidence>
<dbReference type="PANTHER" id="PTHR46577:SF1">
    <property type="entry name" value="HTH-TYPE TRANSCRIPTIONAL REGULATORY PROTEIN GABR"/>
    <property type="match status" value="1"/>
</dbReference>
<dbReference type="CDD" id="cd00609">
    <property type="entry name" value="AAT_like"/>
    <property type="match status" value="1"/>
</dbReference>
<keyword evidence="4 7" id="KW-0238">DNA-binding</keyword>
<keyword evidence="8" id="KW-1185">Reference proteome</keyword>
<dbReference type="SUPFAM" id="SSF46785">
    <property type="entry name" value="Winged helix' DNA-binding domain"/>
    <property type="match status" value="1"/>
</dbReference>
<dbReference type="OrthoDB" id="9804020at2"/>
<evidence type="ECO:0000259" key="6">
    <source>
        <dbReference type="PROSITE" id="PS50949"/>
    </source>
</evidence>
<dbReference type="InterPro" id="IPR004839">
    <property type="entry name" value="Aminotransferase_I/II_large"/>
</dbReference>
<dbReference type="CDD" id="cd07377">
    <property type="entry name" value="WHTH_GntR"/>
    <property type="match status" value="1"/>
</dbReference>
<dbReference type="InterPro" id="IPR015421">
    <property type="entry name" value="PyrdxlP-dep_Trfase_major"/>
</dbReference>
<dbReference type="InterPro" id="IPR015424">
    <property type="entry name" value="PyrdxlP-dep_Trfase"/>
</dbReference>
<dbReference type="GO" id="GO:0003700">
    <property type="term" value="F:DNA-binding transcription factor activity"/>
    <property type="evidence" value="ECO:0007669"/>
    <property type="project" value="InterPro"/>
</dbReference>
<evidence type="ECO:0000256" key="1">
    <source>
        <dbReference type="ARBA" id="ARBA00005384"/>
    </source>
</evidence>
<dbReference type="SMART" id="SM00345">
    <property type="entry name" value="HTH_GNTR"/>
    <property type="match status" value="1"/>
</dbReference>
<dbReference type="InterPro" id="IPR000524">
    <property type="entry name" value="Tscrpt_reg_HTH_GntR"/>
</dbReference>
<keyword evidence="5" id="KW-0804">Transcription</keyword>
<keyword evidence="7" id="KW-0032">Aminotransferase</keyword>
<dbReference type="GO" id="GO:0003677">
    <property type="term" value="F:DNA binding"/>
    <property type="evidence" value="ECO:0007669"/>
    <property type="project" value="UniProtKB-KW"/>
</dbReference>
<evidence type="ECO:0000256" key="4">
    <source>
        <dbReference type="ARBA" id="ARBA00023125"/>
    </source>
</evidence>
<dbReference type="Pfam" id="PF00392">
    <property type="entry name" value="GntR"/>
    <property type="match status" value="1"/>
</dbReference>
<dbReference type="InterPro" id="IPR051446">
    <property type="entry name" value="HTH_trans_reg/aminotransferase"/>
</dbReference>
<sequence>MFTLLKSHLALLRPSEQPDYILRFLISQVEQGHLAAGHKLPSVRELSSQLQINYATVQKAYHQCKLAGVITSRPGKGSFISRRGVVEALQSRHDLTSMNSPLSEHSEELSLELKQQALSSIYDYDFRAIFRYQSTLDNHDIRQTGLAWLGKKILHPSVNRILPCAGIHEGLLALFVLLQKKGAIALPHYFYSGLKSIIQLMATPYVTIPCDEEGPLPDALARLCKENQVGALYINPNINNPTTATLSINRRLALAEVAKCHNLHIIEDDAYGALASEGIATFSQILPSHTWYLQGLSKSFAPGMRMAWVYGPSEAETHQLCQVMGALKVSDNPLTYQIVNKWVTSGIAQRTAEETLKTTRVRVKLFRRLFPDDRYQISDDGFHVWFSLGKKNAYEIAFLLQQAGVSATPSNEFSFEKADESFLRISLSGYDSLSSLEVALKKFRDVLNTLYLKQTQV</sequence>
<dbReference type="EMBL" id="FOGC01000009">
    <property type="protein sequence ID" value="SEQ96765.1"/>
    <property type="molecule type" value="Genomic_DNA"/>
</dbReference>
<dbReference type="SUPFAM" id="SSF53383">
    <property type="entry name" value="PLP-dependent transferases"/>
    <property type="match status" value="1"/>
</dbReference>
<name>A0A1H9KCZ5_9GAMM</name>
<dbReference type="PROSITE" id="PS50949">
    <property type="entry name" value="HTH_GNTR"/>
    <property type="match status" value="1"/>
</dbReference>
<dbReference type="RefSeq" id="WP_092676942.1">
    <property type="nucleotide sequence ID" value="NZ_FOGC01000009.1"/>
</dbReference>
<feature type="domain" description="HTH gntR-type" evidence="6">
    <location>
        <begin position="15"/>
        <end position="83"/>
    </location>
</feature>
<dbReference type="Gene3D" id="3.90.1150.10">
    <property type="entry name" value="Aspartate Aminotransferase, domain 1"/>
    <property type="match status" value="1"/>
</dbReference>
<proteinExistence type="inferred from homology"/>
<dbReference type="InterPro" id="IPR015422">
    <property type="entry name" value="PyrdxlP-dep_Trfase_small"/>
</dbReference>
<dbReference type="GO" id="GO:0030170">
    <property type="term" value="F:pyridoxal phosphate binding"/>
    <property type="evidence" value="ECO:0007669"/>
    <property type="project" value="InterPro"/>
</dbReference>
<dbReference type="GO" id="GO:0008483">
    <property type="term" value="F:transaminase activity"/>
    <property type="evidence" value="ECO:0007669"/>
    <property type="project" value="UniProtKB-KW"/>
</dbReference>
<dbReference type="Gene3D" id="1.10.10.10">
    <property type="entry name" value="Winged helix-like DNA-binding domain superfamily/Winged helix DNA-binding domain"/>
    <property type="match status" value="1"/>
</dbReference>
<organism evidence="7 8">
    <name type="scientific">Rosenbergiella nectarea</name>
    <dbReference type="NCBI Taxonomy" id="988801"/>
    <lineage>
        <taxon>Bacteria</taxon>
        <taxon>Pseudomonadati</taxon>
        <taxon>Pseudomonadota</taxon>
        <taxon>Gammaproteobacteria</taxon>
        <taxon>Enterobacterales</taxon>
        <taxon>Erwiniaceae</taxon>
        <taxon>Rosenbergiella</taxon>
    </lineage>
</organism>
<dbReference type="InterPro" id="IPR036388">
    <property type="entry name" value="WH-like_DNA-bd_sf"/>
</dbReference>
<keyword evidence="7" id="KW-0808">Transferase</keyword>
<dbReference type="STRING" id="988801.SAMN05216522_10965"/>
<keyword evidence="2" id="KW-0663">Pyridoxal phosphate</keyword>
<evidence type="ECO:0000256" key="2">
    <source>
        <dbReference type="ARBA" id="ARBA00022898"/>
    </source>
</evidence>
<reference evidence="8" key="1">
    <citation type="submission" date="2016-10" db="EMBL/GenBank/DDBJ databases">
        <authorList>
            <person name="Varghese N."/>
            <person name="Submissions S."/>
        </authorList>
    </citation>
    <scope>NUCLEOTIDE SEQUENCE [LARGE SCALE GENOMIC DNA]</scope>
    <source>
        <strain evidence="8">8N4</strain>
    </source>
</reference>
<dbReference type="PANTHER" id="PTHR46577">
    <property type="entry name" value="HTH-TYPE TRANSCRIPTIONAL REGULATORY PROTEIN GABR"/>
    <property type="match status" value="1"/>
</dbReference>
<evidence type="ECO:0000313" key="8">
    <source>
        <dbReference type="Proteomes" id="UP000242515"/>
    </source>
</evidence>
<evidence type="ECO:0000256" key="3">
    <source>
        <dbReference type="ARBA" id="ARBA00023015"/>
    </source>
</evidence>
<dbReference type="AlphaFoldDB" id="A0A1H9KCZ5"/>
<keyword evidence="3" id="KW-0805">Transcription regulation</keyword>
<dbReference type="Pfam" id="PF00155">
    <property type="entry name" value="Aminotran_1_2"/>
    <property type="match status" value="1"/>
</dbReference>
<gene>
    <name evidence="7" type="ORF">SAMN05216522_10965</name>
</gene>
<evidence type="ECO:0000313" key="7">
    <source>
        <dbReference type="EMBL" id="SEQ96765.1"/>
    </source>
</evidence>
<dbReference type="InterPro" id="IPR036390">
    <property type="entry name" value="WH_DNA-bd_sf"/>
</dbReference>
<dbReference type="Gene3D" id="3.40.640.10">
    <property type="entry name" value="Type I PLP-dependent aspartate aminotransferase-like (Major domain)"/>
    <property type="match status" value="1"/>
</dbReference>
<protein>
    <submittedName>
        <fullName evidence="7">DNA-binding transcriptional regulator, MocR family, contains an aminotransferase domain</fullName>
    </submittedName>
</protein>
<accession>A0A1H9KCZ5</accession>
<dbReference type="Proteomes" id="UP000242515">
    <property type="component" value="Unassembled WGS sequence"/>
</dbReference>
<comment type="similarity">
    <text evidence="1">In the C-terminal section; belongs to the class-I pyridoxal-phosphate-dependent aminotransferase family.</text>
</comment>